<dbReference type="SUPFAM" id="SSF46626">
    <property type="entry name" value="Cytochrome c"/>
    <property type="match status" value="1"/>
</dbReference>
<dbReference type="KEGG" id="mri:Mal4_01510"/>
<feature type="compositionally biased region" description="Pro residues" evidence="1">
    <location>
        <begin position="901"/>
        <end position="916"/>
    </location>
</feature>
<evidence type="ECO:0000313" key="4">
    <source>
        <dbReference type="EMBL" id="QDU35869.1"/>
    </source>
</evidence>
<dbReference type="EMBL" id="CP036275">
    <property type="protein sequence ID" value="QDU35869.1"/>
    <property type="molecule type" value="Genomic_DNA"/>
</dbReference>
<keyword evidence="2" id="KW-0472">Membrane</keyword>
<dbReference type="PANTHER" id="PTHR35889">
    <property type="entry name" value="CYCLOINULO-OLIGOSACCHARIDE FRUCTANOTRANSFERASE-RELATED"/>
    <property type="match status" value="1"/>
</dbReference>
<feature type="transmembrane region" description="Helical" evidence="2">
    <location>
        <begin position="78"/>
        <end position="97"/>
    </location>
</feature>
<evidence type="ECO:0000259" key="3">
    <source>
        <dbReference type="Pfam" id="PF07635"/>
    </source>
</evidence>
<dbReference type="Gene3D" id="1.10.760.10">
    <property type="entry name" value="Cytochrome c-like domain"/>
    <property type="match status" value="1"/>
</dbReference>
<feature type="compositionally biased region" description="Low complexity" evidence="1">
    <location>
        <begin position="917"/>
        <end position="937"/>
    </location>
</feature>
<feature type="region of interest" description="Disordered" evidence="1">
    <location>
        <begin position="894"/>
        <end position="986"/>
    </location>
</feature>
<feature type="domain" description="Cytochrome C Planctomycete-type" evidence="3">
    <location>
        <begin position="140"/>
        <end position="193"/>
    </location>
</feature>
<feature type="compositionally biased region" description="Acidic residues" evidence="1">
    <location>
        <begin position="61"/>
        <end position="70"/>
    </location>
</feature>
<reference evidence="4 5" key="1">
    <citation type="submission" date="2019-02" db="EMBL/GenBank/DDBJ databases">
        <title>Deep-cultivation of Planctomycetes and their phenomic and genomic characterization uncovers novel biology.</title>
        <authorList>
            <person name="Wiegand S."/>
            <person name="Jogler M."/>
            <person name="Boedeker C."/>
            <person name="Pinto D."/>
            <person name="Vollmers J."/>
            <person name="Rivas-Marin E."/>
            <person name="Kohn T."/>
            <person name="Peeters S.H."/>
            <person name="Heuer A."/>
            <person name="Rast P."/>
            <person name="Oberbeckmann S."/>
            <person name="Bunk B."/>
            <person name="Jeske O."/>
            <person name="Meyerdierks A."/>
            <person name="Storesund J.E."/>
            <person name="Kallscheuer N."/>
            <person name="Luecker S."/>
            <person name="Lage O.M."/>
            <person name="Pohl T."/>
            <person name="Merkel B.J."/>
            <person name="Hornburger P."/>
            <person name="Mueller R.-W."/>
            <person name="Bruemmer F."/>
            <person name="Labrenz M."/>
            <person name="Spormann A.M."/>
            <person name="Op den Camp H."/>
            <person name="Overmann J."/>
            <person name="Amann R."/>
            <person name="Jetten M.S.M."/>
            <person name="Mascher T."/>
            <person name="Medema M.H."/>
            <person name="Devos D.P."/>
            <person name="Kaster A.-K."/>
            <person name="Ovreas L."/>
            <person name="Rohde M."/>
            <person name="Galperin M.Y."/>
            <person name="Jogler C."/>
        </authorList>
    </citation>
    <scope>NUCLEOTIDE SEQUENCE [LARGE SCALE GENOMIC DNA]</scope>
    <source>
        <strain evidence="4 5">Mal4</strain>
    </source>
</reference>
<dbReference type="InterPro" id="IPR036909">
    <property type="entry name" value="Cyt_c-like_dom_sf"/>
</dbReference>
<evidence type="ECO:0000313" key="5">
    <source>
        <dbReference type="Proteomes" id="UP000320496"/>
    </source>
</evidence>
<sequence>MATARKTIRCPRCGTALDLPASVTSGSVIQCGACKRNVRIRRHKKKPAAGAPVVLSPSDSDSGEFDAEDADQQHSSGGLWLTLASVMVILGCAWWILNSSAEQTGTAAATDAGDPASAAAVPGSDNELASQVQAIFESRCQECHGAAGTSEGGFNFVVRLDKLADDDTYITPGDPGGSYLFERITSNEMPPEGEGTALSSSEVDVVRRWIAAGAPTITSVAERTFITNDEMFRTIRTHLLRNTDEDDREYARFFTITHLYNAGLSDNELETYRLALAKLLNSLSWNRNLLTLDAIDDGETIFCVDLRDLQWSDEVWQKILQRDPYSIEHTSSAAQLCTEATGCRVPVVRGDWFVAKAARPPLYHDVLQIPTTLDALASQLRVDINRDIEQGNVMRAGFVESGVSGHNRIIERHETSYGPMWVSYDFGSSTGRKNILSHPMGPGTGSSSFEHDGGEIIFTLPNGLQGYMLVDAKGNRLDKGPLDIVADNRQPDRHVVNGISCMSCHFGGIIRKSDEVRANVLANRAAFARADEILRIYPESSLLTSKQDEDAAAFQAILRELGINRITATNEPILAMAERFDESVDLQLAAAELGIGSDELIDVINARPVELRALGVLKLPNGRLKRQQFLEQFVEAAEALGIGKRLDSGSGTSSLAQAPAPSPSPQPAASGRQWKSEDGKLLATGDFVSFDDGKTVVIKGAGGKTINVAIDQLGKDDIAFVLAKGTQAASSQPDNPKDLPTEVVTEVIPADPEPLPFQDYHRLWTDVTGEPMVYARFDELSLSGRVRLSVLPRKWYLKKGEPKEFTGTFWTFFSQPGRPGVMVTIGDLRVPGLHARKLDIPLDNFSKEDYAYLMQLDALKTHGILDRGKRLRFFSIPLDTFSDVDREYIGELIKKSQAGQPRPPLKPPVGQPPVGQPPNGAQPGQNAPPGLPPGLKGNPPPGQPGARPNQPGAPQGSGATPPGNLPPAPPQNSPASSGGSPAPAPN</sequence>
<dbReference type="Gene3D" id="2.30.30.700">
    <property type="entry name" value="SLA1 homology domain 1"/>
    <property type="match status" value="1"/>
</dbReference>
<feature type="compositionally biased region" description="Low complexity" evidence="1">
    <location>
        <begin position="973"/>
        <end position="986"/>
    </location>
</feature>
<dbReference type="InterPro" id="IPR011429">
    <property type="entry name" value="Cyt_c_Planctomycete-type"/>
</dbReference>
<name>A0A517Z0D0_9PLAN</name>
<keyword evidence="2" id="KW-0812">Transmembrane</keyword>
<accession>A0A517Z0D0</accession>
<dbReference type="RefSeq" id="WP_145366566.1">
    <property type="nucleotide sequence ID" value="NZ_CP036275.1"/>
</dbReference>
<feature type="region of interest" description="Disordered" evidence="1">
    <location>
        <begin position="648"/>
        <end position="675"/>
    </location>
</feature>
<feature type="compositionally biased region" description="Pro residues" evidence="1">
    <location>
        <begin position="963"/>
        <end position="972"/>
    </location>
</feature>
<dbReference type="Pfam" id="PF07635">
    <property type="entry name" value="PSCyt1"/>
    <property type="match status" value="1"/>
</dbReference>
<dbReference type="Proteomes" id="UP000320496">
    <property type="component" value="Chromosome"/>
</dbReference>
<dbReference type="PANTHER" id="PTHR35889:SF3">
    <property type="entry name" value="F-BOX DOMAIN-CONTAINING PROTEIN"/>
    <property type="match status" value="1"/>
</dbReference>
<protein>
    <submittedName>
        <fullName evidence="4">Planctomycete cytochrome C</fullName>
    </submittedName>
</protein>
<dbReference type="AlphaFoldDB" id="A0A517Z0D0"/>
<keyword evidence="2" id="KW-1133">Transmembrane helix</keyword>
<feature type="region of interest" description="Disordered" evidence="1">
    <location>
        <begin position="45"/>
        <end position="71"/>
    </location>
</feature>
<proteinExistence type="predicted"/>
<dbReference type="GO" id="GO:0009055">
    <property type="term" value="F:electron transfer activity"/>
    <property type="evidence" value="ECO:0007669"/>
    <property type="project" value="InterPro"/>
</dbReference>
<evidence type="ECO:0000256" key="2">
    <source>
        <dbReference type="SAM" id="Phobius"/>
    </source>
</evidence>
<gene>
    <name evidence="4" type="ORF">Mal4_01510</name>
</gene>
<dbReference type="GO" id="GO:0020037">
    <property type="term" value="F:heme binding"/>
    <property type="evidence" value="ECO:0007669"/>
    <property type="project" value="InterPro"/>
</dbReference>
<dbReference type="OrthoDB" id="9811281at2"/>
<keyword evidence="5" id="KW-1185">Reference proteome</keyword>
<evidence type="ECO:0000256" key="1">
    <source>
        <dbReference type="SAM" id="MobiDB-lite"/>
    </source>
</evidence>
<organism evidence="4 5">
    <name type="scientific">Maioricimonas rarisocia</name>
    <dbReference type="NCBI Taxonomy" id="2528026"/>
    <lineage>
        <taxon>Bacteria</taxon>
        <taxon>Pseudomonadati</taxon>
        <taxon>Planctomycetota</taxon>
        <taxon>Planctomycetia</taxon>
        <taxon>Planctomycetales</taxon>
        <taxon>Planctomycetaceae</taxon>
        <taxon>Maioricimonas</taxon>
    </lineage>
</organism>